<reference evidence="4" key="2">
    <citation type="submission" date="2012-11" db="EMBL/GenBank/DDBJ databases">
        <authorList>
            <person name="Kuo A."/>
            <person name="Curtis B.A."/>
            <person name="Tanifuji G."/>
            <person name="Burki F."/>
            <person name="Gruber A."/>
            <person name="Irimia M."/>
            <person name="Maruyama S."/>
            <person name="Arias M.C."/>
            <person name="Ball S.G."/>
            <person name="Gile G.H."/>
            <person name="Hirakawa Y."/>
            <person name="Hopkins J.F."/>
            <person name="Rensing S.A."/>
            <person name="Schmutz J."/>
            <person name="Symeonidi A."/>
            <person name="Elias M."/>
            <person name="Eveleigh R.J."/>
            <person name="Herman E.K."/>
            <person name="Klute M.J."/>
            <person name="Nakayama T."/>
            <person name="Obornik M."/>
            <person name="Reyes-Prieto A."/>
            <person name="Armbrust E.V."/>
            <person name="Aves S.J."/>
            <person name="Beiko R.G."/>
            <person name="Coutinho P."/>
            <person name="Dacks J.B."/>
            <person name="Durnford D.G."/>
            <person name="Fast N.M."/>
            <person name="Green B.R."/>
            <person name="Grisdale C."/>
            <person name="Hempe F."/>
            <person name="Henrissat B."/>
            <person name="Hoppner M.P."/>
            <person name="Ishida K.-I."/>
            <person name="Kim E."/>
            <person name="Koreny L."/>
            <person name="Kroth P.G."/>
            <person name="Liu Y."/>
            <person name="Malik S.-B."/>
            <person name="Maier U.G."/>
            <person name="McRose D."/>
            <person name="Mock T."/>
            <person name="Neilson J.A."/>
            <person name="Onodera N.T."/>
            <person name="Poole A.M."/>
            <person name="Pritham E.J."/>
            <person name="Richards T.A."/>
            <person name="Rocap G."/>
            <person name="Roy S.W."/>
            <person name="Sarai C."/>
            <person name="Schaack S."/>
            <person name="Shirato S."/>
            <person name="Slamovits C.H."/>
            <person name="Spencer D.F."/>
            <person name="Suzuki S."/>
            <person name="Worden A.Z."/>
            <person name="Zauner S."/>
            <person name="Barry K."/>
            <person name="Bell C."/>
            <person name="Bharti A.K."/>
            <person name="Crow J.A."/>
            <person name="Grimwood J."/>
            <person name="Kramer R."/>
            <person name="Lindquist E."/>
            <person name="Lucas S."/>
            <person name="Salamov A."/>
            <person name="McFadden G.I."/>
            <person name="Lane C.E."/>
            <person name="Keeling P.J."/>
            <person name="Gray M.W."/>
            <person name="Grigoriev I.V."/>
            <person name="Archibald J.M."/>
        </authorList>
    </citation>
    <scope>NUCLEOTIDE SEQUENCE</scope>
    <source>
        <strain evidence="4">CCMP2712</strain>
    </source>
</reference>
<evidence type="ECO:0000256" key="1">
    <source>
        <dbReference type="SAM" id="MobiDB-lite"/>
    </source>
</evidence>
<sequence>MVSTFSHCGGCEISVGFAGKRIRSRYKADVVVGDLKRSSDVKRVHSTSADSHTVMGCGASRKQVQEPEPPVVQERIPALPEDGNAGPGIKRTRSRARRGSDAATSFFDIPPSSATEQINGTETADKPVDQRAYLMEGLGEGGGGESRALMEDLALNGALASPRPQKAEQEEAVEAKPQSQSYLMEGLGEGGGGESRALMEDLALNGALASPRPQKAEQEEAVEAKPQSQSYLMEGLGEGGGGESRALMDDLALNGALASPRPQKAEQEEAVEAKPQSQSYLMEGLGEGGGGESRALMEDLALNGALASPRPQKAEQEG</sequence>
<dbReference type="KEGG" id="gtt:GUITHDRAFT_112378"/>
<dbReference type="EMBL" id="JH993022">
    <property type="protein sequence ID" value="EKX41671.1"/>
    <property type="molecule type" value="Genomic_DNA"/>
</dbReference>
<feature type="region of interest" description="Disordered" evidence="1">
    <location>
        <begin position="210"/>
        <end position="293"/>
    </location>
</feature>
<protein>
    <submittedName>
        <fullName evidence="2 3">Uncharacterized protein</fullName>
    </submittedName>
</protein>
<feature type="compositionally biased region" description="Polar residues" evidence="1">
    <location>
        <begin position="112"/>
        <end position="122"/>
    </location>
</feature>
<keyword evidence="4" id="KW-1185">Reference proteome</keyword>
<name>L1IZJ4_GUITC</name>
<dbReference type="RefSeq" id="XP_005828651.1">
    <property type="nucleotide sequence ID" value="XM_005828594.1"/>
</dbReference>
<proteinExistence type="predicted"/>
<reference evidence="3" key="3">
    <citation type="submission" date="2016-03" db="UniProtKB">
        <authorList>
            <consortium name="EnsemblProtists"/>
        </authorList>
    </citation>
    <scope>IDENTIFICATION</scope>
</reference>
<gene>
    <name evidence="2" type="ORF">GUITHDRAFT_112378</name>
</gene>
<evidence type="ECO:0000313" key="4">
    <source>
        <dbReference type="Proteomes" id="UP000011087"/>
    </source>
</evidence>
<organism evidence="2">
    <name type="scientific">Guillardia theta (strain CCMP2712)</name>
    <name type="common">Cryptophyte</name>
    <dbReference type="NCBI Taxonomy" id="905079"/>
    <lineage>
        <taxon>Eukaryota</taxon>
        <taxon>Cryptophyceae</taxon>
        <taxon>Pyrenomonadales</taxon>
        <taxon>Geminigeraceae</taxon>
        <taxon>Guillardia</taxon>
    </lineage>
</organism>
<dbReference type="GeneID" id="17298223"/>
<accession>L1IZJ4</accession>
<feature type="region of interest" description="Disordered" evidence="1">
    <location>
        <begin position="77"/>
        <end position="123"/>
    </location>
</feature>
<evidence type="ECO:0000313" key="3">
    <source>
        <dbReference type="EnsemblProtists" id="EKX41671"/>
    </source>
</evidence>
<reference evidence="2 4" key="1">
    <citation type="journal article" date="2012" name="Nature">
        <title>Algal genomes reveal evolutionary mosaicism and the fate of nucleomorphs.</title>
        <authorList>
            <consortium name="DOE Joint Genome Institute"/>
            <person name="Curtis B.A."/>
            <person name="Tanifuji G."/>
            <person name="Burki F."/>
            <person name="Gruber A."/>
            <person name="Irimia M."/>
            <person name="Maruyama S."/>
            <person name="Arias M.C."/>
            <person name="Ball S.G."/>
            <person name="Gile G.H."/>
            <person name="Hirakawa Y."/>
            <person name="Hopkins J.F."/>
            <person name="Kuo A."/>
            <person name="Rensing S.A."/>
            <person name="Schmutz J."/>
            <person name="Symeonidi A."/>
            <person name="Elias M."/>
            <person name="Eveleigh R.J."/>
            <person name="Herman E.K."/>
            <person name="Klute M.J."/>
            <person name="Nakayama T."/>
            <person name="Obornik M."/>
            <person name="Reyes-Prieto A."/>
            <person name="Armbrust E.V."/>
            <person name="Aves S.J."/>
            <person name="Beiko R.G."/>
            <person name="Coutinho P."/>
            <person name="Dacks J.B."/>
            <person name="Durnford D.G."/>
            <person name="Fast N.M."/>
            <person name="Green B.R."/>
            <person name="Grisdale C.J."/>
            <person name="Hempel F."/>
            <person name="Henrissat B."/>
            <person name="Hoppner M.P."/>
            <person name="Ishida K."/>
            <person name="Kim E."/>
            <person name="Koreny L."/>
            <person name="Kroth P.G."/>
            <person name="Liu Y."/>
            <person name="Malik S.B."/>
            <person name="Maier U.G."/>
            <person name="McRose D."/>
            <person name="Mock T."/>
            <person name="Neilson J.A."/>
            <person name="Onodera N.T."/>
            <person name="Poole A.M."/>
            <person name="Pritham E.J."/>
            <person name="Richards T.A."/>
            <person name="Rocap G."/>
            <person name="Roy S.W."/>
            <person name="Sarai C."/>
            <person name="Schaack S."/>
            <person name="Shirato S."/>
            <person name="Slamovits C.H."/>
            <person name="Spencer D.F."/>
            <person name="Suzuki S."/>
            <person name="Worden A.Z."/>
            <person name="Zauner S."/>
            <person name="Barry K."/>
            <person name="Bell C."/>
            <person name="Bharti A.K."/>
            <person name="Crow J.A."/>
            <person name="Grimwood J."/>
            <person name="Kramer R."/>
            <person name="Lindquist E."/>
            <person name="Lucas S."/>
            <person name="Salamov A."/>
            <person name="McFadden G.I."/>
            <person name="Lane C.E."/>
            <person name="Keeling P.J."/>
            <person name="Gray M.W."/>
            <person name="Grigoriev I.V."/>
            <person name="Archibald J.M."/>
        </authorList>
    </citation>
    <scope>NUCLEOTIDE SEQUENCE</scope>
    <source>
        <strain evidence="2 4">CCMP2712</strain>
    </source>
</reference>
<dbReference type="HOGENOM" id="CLU_875646_0_0_1"/>
<dbReference type="EnsemblProtists" id="EKX41671">
    <property type="protein sequence ID" value="EKX41671"/>
    <property type="gene ID" value="GUITHDRAFT_112378"/>
</dbReference>
<dbReference type="PaxDb" id="55529-EKX41671"/>
<dbReference type="Proteomes" id="UP000011087">
    <property type="component" value="Unassembled WGS sequence"/>
</dbReference>
<evidence type="ECO:0000313" key="2">
    <source>
        <dbReference type="EMBL" id="EKX41671.1"/>
    </source>
</evidence>
<dbReference type="AlphaFoldDB" id="L1IZJ4"/>